<dbReference type="CDD" id="cd06170">
    <property type="entry name" value="LuxR_C_like"/>
    <property type="match status" value="1"/>
</dbReference>
<dbReference type="PROSITE" id="PS50110">
    <property type="entry name" value="RESPONSE_REGULATORY"/>
    <property type="match status" value="1"/>
</dbReference>
<dbReference type="InterPro" id="IPR000792">
    <property type="entry name" value="Tscrpt_reg_LuxR_C"/>
</dbReference>
<dbReference type="SMART" id="SM00421">
    <property type="entry name" value="HTH_LUXR"/>
    <property type="match status" value="1"/>
</dbReference>
<evidence type="ECO:0000259" key="8">
    <source>
        <dbReference type="PROSITE" id="PS50110"/>
    </source>
</evidence>
<dbReference type="FunFam" id="3.40.50.2300:FF:000018">
    <property type="entry name" value="DNA-binding transcriptional regulator NtrC"/>
    <property type="match status" value="1"/>
</dbReference>
<dbReference type="RefSeq" id="WP_160856785.1">
    <property type="nucleotide sequence ID" value="NZ_WUMK01000001.1"/>
</dbReference>
<protein>
    <submittedName>
        <fullName evidence="9">Response regulator</fullName>
    </submittedName>
</protein>
<evidence type="ECO:0000259" key="7">
    <source>
        <dbReference type="PROSITE" id="PS50043"/>
    </source>
</evidence>
<feature type="domain" description="Response regulatory" evidence="8">
    <location>
        <begin position="16"/>
        <end position="130"/>
    </location>
</feature>
<keyword evidence="4" id="KW-0238">DNA-binding</keyword>
<evidence type="ECO:0000256" key="3">
    <source>
        <dbReference type="ARBA" id="ARBA00023015"/>
    </source>
</evidence>
<sequence length="212" mass="23329">MFMARKHQTAPSEEQAVVVIDDDVDIRSGIADLLQSAGIAASCFHDTLDFVENGCLSMPGCIVLDVHLPGMSGIEFQSRLDDLGCHIPVVFVTGHGDVPMSVAAMKAGAVDFLLKPFSRKALLGAVERAFETDRFRRQDAVVRETIRQKASTLTPREREVMQHVTDGLLNKQVAYQLGISEIMVKIHRASVMRKMEARSLADLVKKSGFVYA</sequence>
<dbReference type="EMBL" id="WUMK01000001">
    <property type="protein sequence ID" value="MXN43782.1"/>
    <property type="molecule type" value="Genomic_DNA"/>
</dbReference>
<dbReference type="Pfam" id="PF00196">
    <property type="entry name" value="GerE"/>
    <property type="match status" value="1"/>
</dbReference>
<evidence type="ECO:0000256" key="2">
    <source>
        <dbReference type="ARBA" id="ARBA00023012"/>
    </source>
</evidence>
<dbReference type="SUPFAM" id="SSF52172">
    <property type="entry name" value="CheY-like"/>
    <property type="match status" value="1"/>
</dbReference>
<feature type="modified residue" description="4-aspartylphosphate" evidence="6">
    <location>
        <position position="65"/>
    </location>
</feature>
<gene>
    <name evidence="9" type="ORF">GR138_01190</name>
</gene>
<dbReference type="Gene3D" id="3.40.50.2300">
    <property type="match status" value="1"/>
</dbReference>
<dbReference type="GO" id="GO:0006355">
    <property type="term" value="P:regulation of DNA-templated transcription"/>
    <property type="evidence" value="ECO:0007669"/>
    <property type="project" value="InterPro"/>
</dbReference>
<keyword evidence="3" id="KW-0805">Transcription regulation</keyword>
<dbReference type="InterPro" id="IPR036388">
    <property type="entry name" value="WH-like_DNA-bd_sf"/>
</dbReference>
<dbReference type="PANTHER" id="PTHR44688">
    <property type="entry name" value="DNA-BINDING TRANSCRIPTIONAL ACTIVATOR DEVR_DOSR"/>
    <property type="match status" value="1"/>
</dbReference>
<dbReference type="InterPro" id="IPR011006">
    <property type="entry name" value="CheY-like_superfamily"/>
</dbReference>
<dbReference type="Pfam" id="PF00072">
    <property type="entry name" value="Response_reg"/>
    <property type="match status" value="1"/>
</dbReference>
<evidence type="ECO:0000256" key="4">
    <source>
        <dbReference type="ARBA" id="ARBA00023125"/>
    </source>
</evidence>
<keyword evidence="5" id="KW-0804">Transcription</keyword>
<evidence type="ECO:0000256" key="6">
    <source>
        <dbReference type="PROSITE-ProRule" id="PRU00169"/>
    </source>
</evidence>
<accession>A0A6N8S9X7</accession>
<organism evidence="9 10">
    <name type="scientific">Shinella kummerowiae</name>
    <dbReference type="NCBI Taxonomy" id="417745"/>
    <lineage>
        <taxon>Bacteria</taxon>
        <taxon>Pseudomonadati</taxon>
        <taxon>Pseudomonadota</taxon>
        <taxon>Alphaproteobacteria</taxon>
        <taxon>Hyphomicrobiales</taxon>
        <taxon>Rhizobiaceae</taxon>
        <taxon>Shinella</taxon>
    </lineage>
</organism>
<name>A0A6N8S9X7_9HYPH</name>
<proteinExistence type="predicted"/>
<dbReference type="Gene3D" id="1.10.10.10">
    <property type="entry name" value="Winged helix-like DNA-binding domain superfamily/Winged helix DNA-binding domain"/>
    <property type="match status" value="1"/>
</dbReference>
<keyword evidence="10" id="KW-1185">Reference proteome</keyword>
<dbReference type="Proteomes" id="UP000435802">
    <property type="component" value="Unassembled WGS sequence"/>
</dbReference>
<dbReference type="GO" id="GO:0003677">
    <property type="term" value="F:DNA binding"/>
    <property type="evidence" value="ECO:0007669"/>
    <property type="project" value="UniProtKB-KW"/>
</dbReference>
<evidence type="ECO:0000256" key="5">
    <source>
        <dbReference type="ARBA" id="ARBA00023163"/>
    </source>
</evidence>
<evidence type="ECO:0000313" key="9">
    <source>
        <dbReference type="EMBL" id="MXN43782.1"/>
    </source>
</evidence>
<feature type="domain" description="HTH luxR-type" evidence="7">
    <location>
        <begin position="146"/>
        <end position="211"/>
    </location>
</feature>
<keyword evidence="1 6" id="KW-0597">Phosphoprotein</keyword>
<dbReference type="SMART" id="SM00448">
    <property type="entry name" value="REC"/>
    <property type="match status" value="1"/>
</dbReference>
<dbReference type="InterPro" id="IPR001789">
    <property type="entry name" value="Sig_transdc_resp-reg_receiver"/>
</dbReference>
<dbReference type="OrthoDB" id="9782655at2"/>
<keyword evidence="2" id="KW-0902">Two-component regulatory system</keyword>
<dbReference type="InterPro" id="IPR016032">
    <property type="entry name" value="Sig_transdc_resp-reg_C-effctor"/>
</dbReference>
<reference evidence="9 10" key="1">
    <citation type="submission" date="2019-12" db="EMBL/GenBank/DDBJ databases">
        <title>Shinella kummerowiae sp. nov., a symbiotic bacterium isolated from root nodules of the herbal legume Kummerowia stipulacea.</title>
        <authorList>
            <person name="Gao J."/>
        </authorList>
    </citation>
    <scope>NUCLEOTIDE SEQUENCE [LARGE SCALE GENOMIC DNA]</scope>
    <source>
        <strain evidence="9 10">CCBAU 25048</strain>
    </source>
</reference>
<dbReference type="AlphaFoldDB" id="A0A6N8S9X7"/>
<dbReference type="GO" id="GO:0000160">
    <property type="term" value="P:phosphorelay signal transduction system"/>
    <property type="evidence" value="ECO:0007669"/>
    <property type="project" value="UniProtKB-KW"/>
</dbReference>
<dbReference type="SUPFAM" id="SSF46894">
    <property type="entry name" value="C-terminal effector domain of the bipartite response regulators"/>
    <property type="match status" value="1"/>
</dbReference>
<dbReference type="PRINTS" id="PR00038">
    <property type="entry name" value="HTHLUXR"/>
</dbReference>
<dbReference type="PROSITE" id="PS50043">
    <property type="entry name" value="HTH_LUXR_2"/>
    <property type="match status" value="1"/>
</dbReference>
<comment type="caution">
    <text evidence="9">The sequence shown here is derived from an EMBL/GenBank/DDBJ whole genome shotgun (WGS) entry which is preliminary data.</text>
</comment>
<evidence type="ECO:0000256" key="1">
    <source>
        <dbReference type="ARBA" id="ARBA00022553"/>
    </source>
</evidence>
<evidence type="ECO:0000313" key="10">
    <source>
        <dbReference type="Proteomes" id="UP000435802"/>
    </source>
</evidence>
<dbReference type="PANTHER" id="PTHR44688:SF16">
    <property type="entry name" value="DNA-BINDING TRANSCRIPTIONAL ACTIVATOR DEVR_DOSR"/>
    <property type="match status" value="1"/>
</dbReference>